<dbReference type="STRING" id="1836467.BTR34_11340"/>
<dbReference type="InterPro" id="IPR029058">
    <property type="entry name" value="AB_hydrolase_fold"/>
</dbReference>
<dbReference type="OrthoDB" id="1118894at2"/>
<protein>
    <recommendedName>
        <fullName evidence="3">Alpha/beta hydrolase</fullName>
    </recommendedName>
</protein>
<evidence type="ECO:0000313" key="2">
    <source>
        <dbReference type="Proteomes" id="UP000092164"/>
    </source>
</evidence>
<comment type="caution">
    <text evidence="1">The sequence shown here is derived from an EMBL/GenBank/DDBJ whole genome shotgun (WGS) entry which is preliminary data.</text>
</comment>
<dbReference type="RefSeq" id="WP_068481680.1">
    <property type="nucleotide sequence ID" value="NZ_CP018760.1"/>
</dbReference>
<organism evidence="1 2">
    <name type="scientific">Maribacter hydrothermalis</name>
    <dbReference type="NCBI Taxonomy" id="1836467"/>
    <lineage>
        <taxon>Bacteria</taxon>
        <taxon>Pseudomonadati</taxon>
        <taxon>Bacteroidota</taxon>
        <taxon>Flavobacteriia</taxon>
        <taxon>Flavobacteriales</taxon>
        <taxon>Flavobacteriaceae</taxon>
        <taxon>Maribacter</taxon>
    </lineage>
</organism>
<dbReference type="Proteomes" id="UP000092164">
    <property type="component" value="Unassembled WGS sequence"/>
</dbReference>
<sequence>MAKKLVIVSDMWGAKKGMWITSYLGYLQQYFDITFYDSQFLANLDILIQSEENVHNAFIEGGIDTAAAHLLKKETEPCYYLAFSTGATIVWEAAKKGLPIKSFYGVSPTRIRLKNERPNIPFQLLYGENDTFKPSNEWADKLDIDMEIVSNYGHTLYTDEQIIQKVCLELLQEVTQIEPQIKKVV</sequence>
<proteinExistence type="predicted"/>
<keyword evidence="2" id="KW-1185">Reference proteome</keyword>
<accession>A0A1B7ZFL5</accession>
<reference evidence="2" key="1">
    <citation type="submission" date="2016-06" db="EMBL/GenBank/DDBJ databases">
        <authorList>
            <person name="Zhan P."/>
        </authorList>
    </citation>
    <scope>NUCLEOTIDE SEQUENCE [LARGE SCALE GENOMIC DNA]</scope>
    <source>
        <strain evidence="2">T28</strain>
    </source>
</reference>
<dbReference type="SUPFAM" id="SSF53474">
    <property type="entry name" value="alpha/beta-Hydrolases"/>
    <property type="match status" value="1"/>
</dbReference>
<dbReference type="EMBL" id="LZFP01000001">
    <property type="protein sequence ID" value="OBR42356.1"/>
    <property type="molecule type" value="Genomic_DNA"/>
</dbReference>
<evidence type="ECO:0000313" key="1">
    <source>
        <dbReference type="EMBL" id="OBR42356.1"/>
    </source>
</evidence>
<gene>
    <name evidence="1" type="ORF">A9200_02955</name>
</gene>
<evidence type="ECO:0008006" key="3">
    <source>
        <dbReference type="Google" id="ProtNLM"/>
    </source>
</evidence>
<dbReference type="AlphaFoldDB" id="A0A1B7ZFL5"/>
<dbReference type="KEGG" id="mart:BTR34_11340"/>
<name>A0A1B7ZFL5_9FLAO</name>
<dbReference type="Gene3D" id="3.40.50.1820">
    <property type="entry name" value="alpha/beta hydrolase"/>
    <property type="match status" value="1"/>
</dbReference>